<evidence type="ECO:0000313" key="1">
    <source>
        <dbReference type="EMBL" id="KXJ87383.1"/>
    </source>
</evidence>
<accession>A0A136IR25</accession>
<dbReference type="EMBL" id="KQ964263">
    <property type="protein sequence ID" value="KXJ87383.1"/>
    <property type="molecule type" value="Genomic_DNA"/>
</dbReference>
<protein>
    <submittedName>
        <fullName evidence="1">Uncharacterized protein</fullName>
    </submittedName>
</protein>
<dbReference type="InParanoid" id="A0A136IR25"/>
<keyword evidence="2" id="KW-1185">Reference proteome</keyword>
<sequence length="77" mass="8046">MHSAPQTTNASISSAACRPFSPAHGLRSIMSRPPLPPAHLVVPCVRNSALRTSCATLTLCSFFAEDPDAPLPPAPPI</sequence>
<proteinExistence type="predicted"/>
<dbReference type="AlphaFoldDB" id="A0A136IR25"/>
<evidence type="ECO:0000313" key="2">
    <source>
        <dbReference type="Proteomes" id="UP000070501"/>
    </source>
</evidence>
<organism evidence="1 2">
    <name type="scientific">Microdochium bolleyi</name>
    <dbReference type="NCBI Taxonomy" id="196109"/>
    <lineage>
        <taxon>Eukaryota</taxon>
        <taxon>Fungi</taxon>
        <taxon>Dikarya</taxon>
        <taxon>Ascomycota</taxon>
        <taxon>Pezizomycotina</taxon>
        <taxon>Sordariomycetes</taxon>
        <taxon>Xylariomycetidae</taxon>
        <taxon>Xylariales</taxon>
        <taxon>Microdochiaceae</taxon>
        <taxon>Microdochium</taxon>
    </lineage>
</organism>
<name>A0A136IR25_9PEZI</name>
<feature type="non-terminal residue" evidence="1">
    <location>
        <position position="77"/>
    </location>
</feature>
<reference evidence="2" key="1">
    <citation type="submission" date="2016-02" db="EMBL/GenBank/DDBJ databases">
        <title>Draft genome sequence of Microdochium bolleyi, a fungal endophyte of beachgrass.</title>
        <authorList>
            <consortium name="DOE Joint Genome Institute"/>
            <person name="David A.S."/>
            <person name="May G."/>
            <person name="Haridas S."/>
            <person name="Lim J."/>
            <person name="Wang M."/>
            <person name="Labutti K."/>
            <person name="Lipzen A."/>
            <person name="Barry K."/>
            <person name="Grigoriev I.V."/>
        </authorList>
    </citation>
    <scope>NUCLEOTIDE SEQUENCE [LARGE SCALE GENOMIC DNA]</scope>
    <source>
        <strain evidence="2">J235TASD1</strain>
    </source>
</reference>
<gene>
    <name evidence="1" type="ORF">Micbo1qcDRAFT_167733</name>
</gene>
<dbReference type="Proteomes" id="UP000070501">
    <property type="component" value="Unassembled WGS sequence"/>
</dbReference>